<dbReference type="PANTHER" id="PTHR30055:SF241">
    <property type="entry name" value="TRANSCRIPTIONAL REGULATORY PROTEIN"/>
    <property type="match status" value="1"/>
</dbReference>
<organism evidence="7 8">
    <name type="scientific">Streptomyces angustmyceticus</name>
    <dbReference type="NCBI Taxonomy" id="285578"/>
    <lineage>
        <taxon>Bacteria</taxon>
        <taxon>Bacillati</taxon>
        <taxon>Actinomycetota</taxon>
        <taxon>Actinomycetes</taxon>
        <taxon>Kitasatosporales</taxon>
        <taxon>Streptomycetaceae</taxon>
        <taxon>Streptomyces</taxon>
    </lineage>
</organism>
<dbReference type="AlphaFoldDB" id="A0A5J4LEC5"/>
<dbReference type="OrthoDB" id="7252896at2"/>
<proteinExistence type="predicted"/>
<evidence type="ECO:0000313" key="7">
    <source>
        <dbReference type="EMBL" id="GES29860.1"/>
    </source>
</evidence>
<name>A0A5J4LEC5_9ACTN</name>
<evidence type="ECO:0000256" key="3">
    <source>
        <dbReference type="ARBA" id="ARBA00023125"/>
    </source>
</evidence>
<keyword evidence="4" id="KW-0804">Transcription</keyword>
<dbReference type="PROSITE" id="PS50977">
    <property type="entry name" value="HTH_TETR_2"/>
    <property type="match status" value="1"/>
</dbReference>
<evidence type="ECO:0000259" key="6">
    <source>
        <dbReference type="PROSITE" id="PS50977"/>
    </source>
</evidence>
<dbReference type="Pfam" id="PF00440">
    <property type="entry name" value="TetR_N"/>
    <property type="match status" value="1"/>
</dbReference>
<dbReference type="GeneID" id="96755761"/>
<dbReference type="InterPro" id="IPR050109">
    <property type="entry name" value="HTH-type_TetR-like_transc_reg"/>
</dbReference>
<keyword evidence="3 5" id="KW-0238">DNA-binding</keyword>
<dbReference type="GO" id="GO:0000976">
    <property type="term" value="F:transcription cis-regulatory region binding"/>
    <property type="evidence" value="ECO:0007669"/>
    <property type="project" value="TreeGrafter"/>
</dbReference>
<sequence length="221" mass="23852">MSTDREEPARQRLTRAEAKARTRRLLLDAAARVFARKGFAGASVEEIAESAGFSIGALYSNFGGKEALFLELMAERGLGRVSEAAQTLDRHEAGTGEAAAELGRLLVQVADKDTDFAPLQAEFWLYAVRNPHVLDTMAAALREPRQALEGLIDTWLAERGAPADVPADAVATVVAALFQGLVRLRRVDPDSVPEELFGQALQWLFSGIGAPPAQARPTDQD</sequence>
<dbReference type="Gene3D" id="1.10.357.10">
    <property type="entry name" value="Tetracycline Repressor, domain 2"/>
    <property type="match status" value="1"/>
</dbReference>
<reference evidence="7 8" key="1">
    <citation type="submission" date="2019-10" db="EMBL/GenBank/DDBJ databases">
        <title>Whole genome shotgun sequence of Streptomyces angustmyceticus NBRC 3934.</title>
        <authorList>
            <person name="Hosoyama A."/>
            <person name="Ichikawa N."/>
            <person name="Kimura A."/>
            <person name="Kitahashi Y."/>
            <person name="Komaki H."/>
            <person name="Uohara A."/>
        </authorList>
    </citation>
    <scope>NUCLEOTIDE SEQUENCE [LARGE SCALE GENOMIC DNA]</scope>
    <source>
        <strain evidence="7 8">NBRC 3934</strain>
    </source>
</reference>
<evidence type="ECO:0000256" key="5">
    <source>
        <dbReference type="PROSITE-ProRule" id="PRU00335"/>
    </source>
</evidence>
<dbReference type="EMBL" id="BLAG01000007">
    <property type="protein sequence ID" value="GES29860.1"/>
    <property type="molecule type" value="Genomic_DNA"/>
</dbReference>
<evidence type="ECO:0000313" key="8">
    <source>
        <dbReference type="Proteomes" id="UP000325598"/>
    </source>
</evidence>
<keyword evidence="1" id="KW-0678">Repressor</keyword>
<dbReference type="RefSeq" id="WP_086719705.1">
    <property type="nucleotide sequence ID" value="NZ_BLAG01000007.1"/>
</dbReference>
<feature type="DNA-binding region" description="H-T-H motif" evidence="5">
    <location>
        <begin position="43"/>
        <end position="62"/>
    </location>
</feature>
<dbReference type="Proteomes" id="UP000325598">
    <property type="component" value="Unassembled WGS sequence"/>
</dbReference>
<protein>
    <submittedName>
        <fullName evidence="7">TetR family transcriptional regulator</fullName>
    </submittedName>
</protein>
<dbReference type="InterPro" id="IPR039538">
    <property type="entry name" value="BetI_C"/>
</dbReference>
<keyword evidence="2" id="KW-0805">Transcription regulation</keyword>
<dbReference type="SUPFAM" id="SSF46689">
    <property type="entry name" value="Homeodomain-like"/>
    <property type="match status" value="1"/>
</dbReference>
<dbReference type="SUPFAM" id="SSF48498">
    <property type="entry name" value="Tetracyclin repressor-like, C-terminal domain"/>
    <property type="match status" value="1"/>
</dbReference>
<dbReference type="GO" id="GO:0003700">
    <property type="term" value="F:DNA-binding transcription factor activity"/>
    <property type="evidence" value="ECO:0007669"/>
    <property type="project" value="TreeGrafter"/>
</dbReference>
<accession>A0A5J4LEC5</accession>
<gene>
    <name evidence="7" type="ORF">San01_23470</name>
</gene>
<dbReference type="InterPro" id="IPR001647">
    <property type="entry name" value="HTH_TetR"/>
</dbReference>
<comment type="caution">
    <text evidence="7">The sequence shown here is derived from an EMBL/GenBank/DDBJ whole genome shotgun (WGS) entry which is preliminary data.</text>
</comment>
<dbReference type="PRINTS" id="PR00455">
    <property type="entry name" value="HTHTETR"/>
</dbReference>
<dbReference type="InterPro" id="IPR036271">
    <property type="entry name" value="Tet_transcr_reg_TetR-rel_C_sf"/>
</dbReference>
<dbReference type="InterPro" id="IPR009057">
    <property type="entry name" value="Homeodomain-like_sf"/>
</dbReference>
<feature type="domain" description="HTH tetR-type" evidence="6">
    <location>
        <begin position="20"/>
        <end position="80"/>
    </location>
</feature>
<evidence type="ECO:0000256" key="1">
    <source>
        <dbReference type="ARBA" id="ARBA00022491"/>
    </source>
</evidence>
<evidence type="ECO:0000256" key="2">
    <source>
        <dbReference type="ARBA" id="ARBA00023015"/>
    </source>
</evidence>
<dbReference type="Pfam" id="PF13977">
    <property type="entry name" value="TetR_C_6"/>
    <property type="match status" value="1"/>
</dbReference>
<dbReference type="PANTHER" id="PTHR30055">
    <property type="entry name" value="HTH-TYPE TRANSCRIPTIONAL REGULATOR RUTR"/>
    <property type="match status" value="1"/>
</dbReference>
<evidence type="ECO:0000256" key="4">
    <source>
        <dbReference type="ARBA" id="ARBA00023163"/>
    </source>
</evidence>
<keyword evidence="8" id="KW-1185">Reference proteome</keyword>